<accession>A0A1G7VZ66</accession>
<dbReference type="EMBL" id="FNCJ01000004">
    <property type="protein sequence ID" value="SDG64951.1"/>
    <property type="molecule type" value="Genomic_DNA"/>
</dbReference>
<proteinExistence type="predicted"/>
<dbReference type="Proteomes" id="UP000199706">
    <property type="component" value="Unassembled WGS sequence"/>
</dbReference>
<dbReference type="AlphaFoldDB" id="A0A1G7VZ66"/>
<organism evidence="1 2">
    <name type="scientific">Paraburkholderia phenazinium</name>
    <dbReference type="NCBI Taxonomy" id="60549"/>
    <lineage>
        <taxon>Bacteria</taxon>
        <taxon>Pseudomonadati</taxon>
        <taxon>Pseudomonadota</taxon>
        <taxon>Betaproteobacteria</taxon>
        <taxon>Burkholderiales</taxon>
        <taxon>Burkholderiaceae</taxon>
        <taxon>Paraburkholderia</taxon>
    </lineage>
</organism>
<dbReference type="RefSeq" id="WP_143016562.1">
    <property type="nucleotide sequence ID" value="NZ_CADERL010000006.1"/>
</dbReference>
<evidence type="ECO:0000313" key="2">
    <source>
        <dbReference type="Proteomes" id="UP000199706"/>
    </source>
</evidence>
<reference evidence="1 2" key="1">
    <citation type="submission" date="2016-10" db="EMBL/GenBank/DDBJ databases">
        <authorList>
            <person name="de Groot N.N."/>
        </authorList>
    </citation>
    <scope>NUCLEOTIDE SEQUENCE [LARGE SCALE GENOMIC DNA]</scope>
    <source>
        <strain evidence="1 2">LMG 2247</strain>
    </source>
</reference>
<name>A0A1G7VZ66_9BURK</name>
<dbReference type="OrthoDB" id="6713493at2"/>
<gene>
    <name evidence="1" type="ORF">SAMN05216466_104321</name>
</gene>
<evidence type="ECO:0000313" key="1">
    <source>
        <dbReference type="EMBL" id="SDG64951.1"/>
    </source>
</evidence>
<sequence length="265" mass="28305">MPDNQTNSNTVYSGPYQTKQEHSLNSNILQSARDSFESAGLYFSSNAISDANVRARYADGIRRVSKLVQEEVDSGRMSAADGAAFCQTMRNQIMVETRKVTPPQGLPFAQAKKAEGLHLDTLLDRYSERLFSKPFRNLTDAEKDRAHYAVIEAAGRNNVKVTAKTARLRVAGKVGILVTAALAGYEIVKADDKVSEAARQGTVIGGGMIGGALAGLAVSSVCGPGAPLCAIAVLLIGSAAGATITGAAYDVYMDEVREFQAWRIR</sequence>
<protein>
    <submittedName>
        <fullName evidence="1">Uncharacterized protein</fullName>
    </submittedName>
</protein>